<keyword evidence="1" id="KW-1133">Transmembrane helix</keyword>
<protein>
    <submittedName>
        <fullName evidence="2">P pilus assembly chaperone PapD</fullName>
    </submittedName>
</protein>
<reference evidence="2 3" key="1">
    <citation type="submission" date="2019-03" db="EMBL/GenBank/DDBJ databases">
        <title>Subsurface microbial communities from deep shales in Ohio and West Virginia, USA.</title>
        <authorList>
            <person name="Wrighton K."/>
        </authorList>
    </citation>
    <scope>NUCLEOTIDE SEQUENCE [LARGE SCALE GENOMIC DNA]</scope>
    <source>
        <strain evidence="2 3">MSL 7</strain>
    </source>
</reference>
<dbReference type="Proteomes" id="UP000295176">
    <property type="component" value="Unassembled WGS sequence"/>
</dbReference>
<evidence type="ECO:0000256" key="1">
    <source>
        <dbReference type="SAM" id="Phobius"/>
    </source>
</evidence>
<keyword evidence="1" id="KW-0812">Transmembrane</keyword>
<evidence type="ECO:0000313" key="3">
    <source>
        <dbReference type="Proteomes" id="UP000295176"/>
    </source>
</evidence>
<sequence>MIRGIRIRVIIQILVMICLLIISSSLIMQVKASIKVDPSRILINTLEQKNNTGLIEVFNSGEEEVELTAFLNDWSLDERDSVIFFDAGETDYSLDGLIKFNPRIFTVPAGGKQVIRFTISDPEITEFPKERRGVVFFEHETDQIDVATGSRVKSQVGTVIYFIPENVKYNFKFLGLRVFKNDVGLPQGVVIKVRNEGEAHIRYYPSYRIVDSKNNVIMEKKLSELLILPHNEREFAFYLENRLEAGDYKFMLEFNLHNINRNAEYQIPIKIE</sequence>
<proteinExistence type="predicted"/>
<name>A0A4R6SPX9_9FIRM</name>
<accession>A0A4R6SPX9</accession>
<keyword evidence="1" id="KW-0472">Membrane</keyword>
<dbReference type="AlphaFoldDB" id="A0A4R6SPX9"/>
<evidence type="ECO:0000313" key="2">
    <source>
        <dbReference type="EMBL" id="TDQ06147.1"/>
    </source>
</evidence>
<feature type="transmembrane region" description="Helical" evidence="1">
    <location>
        <begin position="7"/>
        <end position="28"/>
    </location>
</feature>
<comment type="caution">
    <text evidence="2">The sequence shown here is derived from an EMBL/GenBank/DDBJ whole genome shotgun (WGS) entry which is preliminary data.</text>
</comment>
<organism evidence="2 3">
    <name type="scientific">Halanaerobium saccharolyticum</name>
    <dbReference type="NCBI Taxonomy" id="43595"/>
    <lineage>
        <taxon>Bacteria</taxon>
        <taxon>Bacillati</taxon>
        <taxon>Bacillota</taxon>
        <taxon>Clostridia</taxon>
        <taxon>Halanaerobiales</taxon>
        <taxon>Halanaerobiaceae</taxon>
        <taxon>Halanaerobium</taxon>
    </lineage>
</organism>
<gene>
    <name evidence="2" type="ORF">C7957_101183</name>
</gene>
<dbReference type="RefSeq" id="WP_133529519.1">
    <property type="nucleotide sequence ID" value="NZ_SNXX01000001.1"/>
</dbReference>
<dbReference type="EMBL" id="SNXX01000001">
    <property type="protein sequence ID" value="TDQ06147.1"/>
    <property type="molecule type" value="Genomic_DNA"/>
</dbReference>